<dbReference type="GO" id="GO:0005783">
    <property type="term" value="C:endoplasmic reticulum"/>
    <property type="evidence" value="ECO:0007669"/>
    <property type="project" value="TreeGrafter"/>
</dbReference>
<dbReference type="Gene3D" id="2.120.10.30">
    <property type="entry name" value="TolB, C-terminal domain"/>
    <property type="match status" value="1"/>
</dbReference>
<protein>
    <recommendedName>
        <fullName evidence="3">SMP-30/Gluconolactonase/LRE-like region domain-containing protein</fullName>
    </recommendedName>
</protein>
<proteinExistence type="predicted"/>
<sequence>MVGCCAVVSKEVTIEEASTEEGAAVVALEAELTLVATEIGVEFQSVTVDEAFLLLIQMQWQAAEGTVGEDQVSQPEVTPVLINRKPKLHPSAISLMSPSTKILALFFIVGPILSSAKTPHVIRFRSPKLYPESLTYDPSAQHFIVGSLDQRTVNSVSDAGVIETIISDPSLPPNASFLGLAVDKLNNRLLAVIHSFDSLHPFNGLAAYDLRSRQRLFLSSLPSTPSEQNGRSPFAKDVALDFKGNAYVTNSAGNFIWKVSQEGEASIFSTSPVFTRFPVDRDSPLSSFGLNGIAYVSKGYLLVVQTNTGKLFKVDADDGKARNVLLNEDLPEGDGIAIRGDGVVLVVSNKKLWFLKSDDSWGEGVVYDKSDLDGERYPTSVVVGREGRAYVLYGCVMEGLSGKGGRELFDIEEVRSEKESEDEKIWVYVLIGLGRSKNGLFLCIFHTADDFKMNKCYILAINVDECFLLIVQSVFEGL</sequence>
<accession>A0A835JZ15</accession>
<dbReference type="SUPFAM" id="SSF63829">
    <property type="entry name" value="Calcium-dependent phosphotriesterase"/>
    <property type="match status" value="1"/>
</dbReference>
<organism evidence="1 2">
    <name type="scientific">Salix dunnii</name>
    <dbReference type="NCBI Taxonomy" id="1413687"/>
    <lineage>
        <taxon>Eukaryota</taxon>
        <taxon>Viridiplantae</taxon>
        <taxon>Streptophyta</taxon>
        <taxon>Embryophyta</taxon>
        <taxon>Tracheophyta</taxon>
        <taxon>Spermatophyta</taxon>
        <taxon>Magnoliopsida</taxon>
        <taxon>eudicotyledons</taxon>
        <taxon>Gunneridae</taxon>
        <taxon>Pentapetalae</taxon>
        <taxon>rosids</taxon>
        <taxon>fabids</taxon>
        <taxon>Malpighiales</taxon>
        <taxon>Salicaceae</taxon>
        <taxon>Saliceae</taxon>
        <taxon>Salix</taxon>
    </lineage>
</organism>
<name>A0A835JZ15_9ROSI</name>
<dbReference type="OrthoDB" id="826010at2759"/>
<dbReference type="PANTHER" id="PTHR31460:SF3">
    <property type="entry name" value="MESOCENTIN"/>
    <property type="match status" value="1"/>
</dbReference>
<gene>
    <name evidence="1" type="ORF">SADUNF_Sadunf06G0089200</name>
</gene>
<evidence type="ECO:0008006" key="3">
    <source>
        <dbReference type="Google" id="ProtNLM"/>
    </source>
</evidence>
<dbReference type="EMBL" id="JADGMS010000006">
    <property type="protein sequence ID" value="KAF9680130.1"/>
    <property type="molecule type" value="Genomic_DNA"/>
</dbReference>
<dbReference type="AlphaFoldDB" id="A0A835JZ15"/>
<keyword evidence="2" id="KW-1185">Reference proteome</keyword>
<dbReference type="InterPro" id="IPR053224">
    <property type="entry name" value="Sensory_adhesion_molecule"/>
</dbReference>
<evidence type="ECO:0000313" key="1">
    <source>
        <dbReference type="EMBL" id="KAF9680130.1"/>
    </source>
</evidence>
<dbReference type="FunFam" id="2.120.10.30:FF:000089">
    <property type="entry name" value="Calcium-dependent phosphotriesterase superfamily protein"/>
    <property type="match status" value="1"/>
</dbReference>
<evidence type="ECO:0000313" key="2">
    <source>
        <dbReference type="Proteomes" id="UP000657918"/>
    </source>
</evidence>
<reference evidence="1 2" key="1">
    <citation type="submission" date="2020-10" db="EMBL/GenBank/DDBJ databases">
        <title>Plant Genome Project.</title>
        <authorList>
            <person name="Zhang R.-G."/>
        </authorList>
    </citation>
    <scope>NUCLEOTIDE SEQUENCE [LARGE SCALE GENOMIC DNA]</scope>
    <source>
        <strain evidence="1">FAFU-HL-1</strain>
        <tissue evidence="1">Leaf</tissue>
    </source>
</reference>
<dbReference type="PANTHER" id="PTHR31460">
    <property type="match status" value="1"/>
</dbReference>
<comment type="caution">
    <text evidence="1">The sequence shown here is derived from an EMBL/GenBank/DDBJ whole genome shotgun (WGS) entry which is preliminary data.</text>
</comment>
<dbReference type="Proteomes" id="UP000657918">
    <property type="component" value="Unassembled WGS sequence"/>
</dbReference>
<dbReference type="InterPro" id="IPR011042">
    <property type="entry name" value="6-blade_b-propeller_TolB-like"/>
</dbReference>